<protein>
    <submittedName>
        <fullName evidence="1">Uncharacterized protein</fullName>
    </submittedName>
</protein>
<sequence length="79" mass="9116">MASNRESRGDLYLSPLCLGNEKSQEQHSLRRFESPKIAYGWCLRLLRDRILLRIFPLFSRARVKVGCEADSARASQYLA</sequence>
<organism evidence="1 2">
    <name type="scientific">Cryphonectria parasitica (strain ATCC 38755 / EP155)</name>
    <dbReference type="NCBI Taxonomy" id="660469"/>
    <lineage>
        <taxon>Eukaryota</taxon>
        <taxon>Fungi</taxon>
        <taxon>Dikarya</taxon>
        <taxon>Ascomycota</taxon>
        <taxon>Pezizomycotina</taxon>
        <taxon>Sordariomycetes</taxon>
        <taxon>Sordariomycetidae</taxon>
        <taxon>Diaporthales</taxon>
        <taxon>Cryphonectriaceae</taxon>
        <taxon>Cryphonectria-Endothia species complex</taxon>
        <taxon>Cryphonectria</taxon>
    </lineage>
</organism>
<reference evidence="1" key="1">
    <citation type="journal article" date="2020" name="Phytopathology">
        <title>Genome sequence of the chestnut blight fungus Cryphonectria parasitica EP155: A fundamental resource for an archetypical invasive plant pathogen.</title>
        <authorList>
            <person name="Crouch J.A."/>
            <person name="Dawe A."/>
            <person name="Aerts A."/>
            <person name="Barry K."/>
            <person name="Churchill A.C.L."/>
            <person name="Grimwood J."/>
            <person name="Hillman B."/>
            <person name="Milgroom M.G."/>
            <person name="Pangilinan J."/>
            <person name="Smith M."/>
            <person name="Salamov A."/>
            <person name="Schmutz J."/>
            <person name="Yadav J."/>
            <person name="Grigoriev I.V."/>
            <person name="Nuss D."/>
        </authorList>
    </citation>
    <scope>NUCLEOTIDE SEQUENCE</scope>
    <source>
        <strain evidence="1">EP155</strain>
    </source>
</reference>
<comment type="caution">
    <text evidence="1">The sequence shown here is derived from an EMBL/GenBank/DDBJ whole genome shotgun (WGS) entry which is preliminary data.</text>
</comment>
<evidence type="ECO:0000313" key="1">
    <source>
        <dbReference type="EMBL" id="KAF3760489.1"/>
    </source>
</evidence>
<accession>A0A9P5CI32</accession>
<gene>
    <name evidence="1" type="ORF">M406DRAFT_358201</name>
</gene>
<evidence type="ECO:0000313" key="2">
    <source>
        <dbReference type="Proteomes" id="UP000803844"/>
    </source>
</evidence>
<proteinExistence type="predicted"/>
<name>A0A9P5CI32_CRYP1</name>
<keyword evidence="2" id="KW-1185">Reference proteome</keyword>
<dbReference type="GeneID" id="63840957"/>
<dbReference type="Proteomes" id="UP000803844">
    <property type="component" value="Unassembled WGS sequence"/>
</dbReference>
<dbReference type="RefSeq" id="XP_040771468.1">
    <property type="nucleotide sequence ID" value="XM_040923828.1"/>
</dbReference>
<dbReference type="AlphaFoldDB" id="A0A9P5CI32"/>
<dbReference type="EMBL" id="MU032352">
    <property type="protein sequence ID" value="KAF3760489.1"/>
    <property type="molecule type" value="Genomic_DNA"/>
</dbReference>